<evidence type="ECO:0000313" key="2">
    <source>
        <dbReference type="Proteomes" id="UP000826195"/>
    </source>
</evidence>
<accession>A0AAV7J6B3</accession>
<dbReference type="AlphaFoldDB" id="A0AAV7J6B3"/>
<organism evidence="1 2">
    <name type="scientific">Cotesia glomerata</name>
    <name type="common">Lepidopteran parasitic wasp</name>
    <name type="synonym">Apanteles glomeratus</name>
    <dbReference type="NCBI Taxonomy" id="32391"/>
    <lineage>
        <taxon>Eukaryota</taxon>
        <taxon>Metazoa</taxon>
        <taxon>Ecdysozoa</taxon>
        <taxon>Arthropoda</taxon>
        <taxon>Hexapoda</taxon>
        <taxon>Insecta</taxon>
        <taxon>Pterygota</taxon>
        <taxon>Neoptera</taxon>
        <taxon>Endopterygota</taxon>
        <taxon>Hymenoptera</taxon>
        <taxon>Apocrita</taxon>
        <taxon>Ichneumonoidea</taxon>
        <taxon>Braconidae</taxon>
        <taxon>Microgastrinae</taxon>
        <taxon>Cotesia</taxon>
    </lineage>
</organism>
<gene>
    <name evidence="1" type="ORF">KQX54_005587</name>
</gene>
<dbReference type="Proteomes" id="UP000826195">
    <property type="component" value="Unassembled WGS sequence"/>
</dbReference>
<keyword evidence="2" id="KW-1185">Reference proteome</keyword>
<proteinExistence type="predicted"/>
<sequence length="120" mass="14177">MYIVRCSIEKYTTVYQNPEHELCREELLTRSAKHARQFSKRVSRAVCRFARPRRTGKAPRFSMPITYHRKSQQYYYYGRAWSIESPFYTLHSHDVQMSKMGITSASIHGSVCPETRSSYL</sequence>
<name>A0AAV7J6B3_COTGL</name>
<protein>
    <submittedName>
        <fullName evidence="1">Uncharacterized protein</fullName>
    </submittedName>
</protein>
<reference evidence="1 2" key="1">
    <citation type="journal article" date="2021" name="J. Hered.">
        <title>A chromosome-level genome assembly of the parasitoid wasp, Cotesia glomerata (Hymenoptera: Braconidae).</title>
        <authorList>
            <person name="Pinto B.J."/>
            <person name="Weis J.J."/>
            <person name="Gamble T."/>
            <person name="Ode P.J."/>
            <person name="Paul R."/>
            <person name="Zaspel J.M."/>
        </authorList>
    </citation>
    <scope>NUCLEOTIDE SEQUENCE [LARGE SCALE GENOMIC DNA]</scope>
    <source>
        <strain evidence="1">CgM1</strain>
    </source>
</reference>
<evidence type="ECO:0000313" key="1">
    <source>
        <dbReference type="EMBL" id="KAH0566931.1"/>
    </source>
</evidence>
<comment type="caution">
    <text evidence="1">The sequence shown here is derived from an EMBL/GenBank/DDBJ whole genome shotgun (WGS) entry which is preliminary data.</text>
</comment>
<dbReference type="EMBL" id="JAHXZJ010000001">
    <property type="protein sequence ID" value="KAH0566931.1"/>
    <property type="molecule type" value="Genomic_DNA"/>
</dbReference>